<evidence type="ECO:0000256" key="7">
    <source>
        <dbReference type="ARBA" id="ARBA00023136"/>
    </source>
</evidence>
<dbReference type="RefSeq" id="XP_019705559.1">
    <property type="nucleotide sequence ID" value="XM_019850000.2"/>
</dbReference>
<feature type="transmembrane region" description="Helical" evidence="8">
    <location>
        <begin position="176"/>
        <end position="198"/>
    </location>
</feature>
<evidence type="ECO:0000256" key="1">
    <source>
        <dbReference type="ARBA" id="ARBA00004429"/>
    </source>
</evidence>
<feature type="transmembrane region" description="Helical" evidence="8">
    <location>
        <begin position="360"/>
        <end position="381"/>
    </location>
</feature>
<organism evidence="9 10">
    <name type="scientific">Elaeis guineensis var. tenera</name>
    <name type="common">Oil palm</name>
    <dbReference type="NCBI Taxonomy" id="51953"/>
    <lineage>
        <taxon>Eukaryota</taxon>
        <taxon>Viridiplantae</taxon>
        <taxon>Streptophyta</taxon>
        <taxon>Embryophyta</taxon>
        <taxon>Tracheophyta</taxon>
        <taxon>Spermatophyta</taxon>
        <taxon>Magnoliopsida</taxon>
        <taxon>Liliopsida</taxon>
        <taxon>Arecaceae</taxon>
        <taxon>Arecoideae</taxon>
        <taxon>Cocoseae</taxon>
        <taxon>Elaeidinae</taxon>
        <taxon>Elaeis</taxon>
    </lineage>
</organism>
<keyword evidence="2" id="KW-0813">Transport</keyword>
<keyword evidence="6 8" id="KW-1133">Transmembrane helix</keyword>
<evidence type="ECO:0000256" key="2">
    <source>
        <dbReference type="ARBA" id="ARBA00022448"/>
    </source>
</evidence>
<evidence type="ECO:0000256" key="3">
    <source>
        <dbReference type="ARBA" id="ARBA00022475"/>
    </source>
</evidence>
<comment type="subcellular location">
    <subcellularLocation>
        <location evidence="1">Cell inner membrane</location>
        <topology evidence="1">Multi-pass membrane protein</topology>
    </subcellularLocation>
</comment>
<feature type="transmembrane region" description="Helical" evidence="8">
    <location>
        <begin position="210"/>
        <end position="229"/>
    </location>
</feature>
<dbReference type="AlphaFoldDB" id="A0A6J0PHE0"/>
<keyword evidence="4" id="KW-0997">Cell inner membrane</keyword>
<dbReference type="OrthoDB" id="2014999at2759"/>
<evidence type="ECO:0000313" key="10">
    <source>
        <dbReference type="RefSeq" id="XP_019705559.1"/>
    </source>
</evidence>
<feature type="transmembrane region" description="Helical" evidence="8">
    <location>
        <begin position="443"/>
        <end position="460"/>
    </location>
</feature>
<evidence type="ECO:0000313" key="9">
    <source>
        <dbReference type="Proteomes" id="UP000504607"/>
    </source>
</evidence>
<dbReference type="Proteomes" id="UP000504607">
    <property type="component" value="Chromosome 4"/>
</dbReference>
<feature type="transmembrane region" description="Helical" evidence="8">
    <location>
        <begin position="500"/>
        <end position="518"/>
    </location>
</feature>
<protein>
    <submittedName>
        <fullName evidence="10">Uncharacterized protein LOC105044326 isoform X1</fullName>
    </submittedName>
</protein>
<evidence type="ECO:0000256" key="5">
    <source>
        <dbReference type="ARBA" id="ARBA00022692"/>
    </source>
</evidence>
<keyword evidence="5 8" id="KW-0812">Transmembrane</keyword>
<name>A0A6J0PHE0_ELAGV</name>
<feature type="transmembrane region" description="Helical" evidence="8">
    <location>
        <begin position="120"/>
        <end position="139"/>
    </location>
</feature>
<feature type="transmembrane region" description="Helical" evidence="8">
    <location>
        <begin position="89"/>
        <end position="108"/>
    </location>
</feature>
<evidence type="ECO:0000256" key="4">
    <source>
        <dbReference type="ARBA" id="ARBA00022519"/>
    </source>
</evidence>
<accession>A0A6J0PHE0</accession>
<feature type="transmembrane region" description="Helical" evidence="8">
    <location>
        <begin position="307"/>
        <end position="325"/>
    </location>
</feature>
<dbReference type="InterPro" id="IPR018227">
    <property type="entry name" value="Amino_acid_transport_2"/>
</dbReference>
<dbReference type="InParanoid" id="A0A6J0PHE0"/>
<feature type="transmembrane region" description="Helical" evidence="8">
    <location>
        <begin position="280"/>
        <end position="300"/>
    </location>
</feature>
<evidence type="ECO:0000256" key="8">
    <source>
        <dbReference type="SAM" id="Phobius"/>
    </source>
</evidence>
<keyword evidence="9" id="KW-1185">Reference proteome</keyword>
<dbReference type="GO" id="GO:0005886">
    <property type="term" value="C:plasma membrane"/>
    <property type="evidence" value="ECO:0007669"/>
    <property type="project" value="UniProtKB-SubCell"/>
</dbReference>
<dbReference type="Gene3D" id="1.20.1740.10">
    <property type="entry name" value="Amino acid/polyamine transporter I"/>
    <property type="match status" value="1"/>
</dbReference>
<proteinExistence type="predicted"/>
<dbReference type="PANTHER" id="PTHR32195">
    <property type="entry name" value="OS07G0662800 PROTEIN"/>
    <property type="match status" value="1"/>
</dbReference>
<feature type="transmembrane region" description="Helical" evidence="8">
    <location>
        <begin position="418"/>
        <end position="437"/>
    </location>
</feature>
<dbReference type="Pfam" id="PF03222">
    <property type="entry name" value="Trp_Tyr_perm"/>
    <property type="match status" value="1"/>
</dbReference>
<keyword evidence="7 8" id="KW-0472">Membrane</keyword>
<gene>
    <name evidence="10" type="primary">LOC105044326</name>
</gene>
<dbReference type="GO" id="GO:0003333">
    <property type="term" value="P:amino acid transmembrane transport"/>
    <property type="evidence" value="ECO:0007669"/>
    <property type="project" value="InterPro"/>
</dbReference>
<dbReference type="PANTHER" id="PTHR32195:SF24">
    <property type="entry name" value="TRYPTOPHAN OR TYROSINE TRANSPORTER PROTEIN"/>
    <property type="match status" value="1"/>
</dbReference>
<evidence type="ECO:0000256" key="6">
    <source>
        <dbReference type="ARBA" id="ARBA00022989"/>
    </source>
</evidence>
<feature type="transmembrane region" description="Helical" evidence="8">
    <location>
        <begin position="241"/>
        <end position="260"/>
    </location>
</feature>
<reference evidence="10" key="1">
    <citation type="submission" date="2025-08" db="UniProtKB">
        <authorList>
            <consortium name="RefSeq"/>
        </authorList>
    </citation>
    <scope>IDENTIFICATION</scope>
</reference>
<keyword evidence="3" id="KW-1003">Cell membrane</keyword>
<sequence length="522" mass="56250">MGIGSMACSYSKSNQIFSNPSPFRTPINRQSATTYIDVKHHCVCSMIKLRCENLTVVTQRKLFIAKAKASSDGPPETSSAKSTEKKGTIVGAVSLIVGTSIGSGILALPQRTSPAGFIPSAASMIVCWVFLVIEALLLAETNIQLRKKERKDEEGRGGDLEVLSLRTMAQDTLGEWGGNLATITYLFLAYTSMVAYTSKSGEVLSRVVDLPPSISGNLFTLLMALLILLGGTRITDQVNRWLTASMIGLLVTIEVVAISFGGGSYPIMEISNWEKVPPTIPVIIFSLVYHDIAPVICAYLGGDLPRVRFSIILGSLVPLLALLVWDDIALSLSSHFDGADPVDLLTSGKWSSMLPMVETFSLLAVGTSLIGTLLGFTQFFIEQLIDLSVFTSAQTKDELKAAKTGNCNARRWWENSKLSLLATSLVIFPSMLISIIVPDAFSVATDIAGGYCMIILYGVLPPTMAWAMHFGLSDGDADLHEDKSFKGDYGQMILSNAKPLLVGVGLFSCGLVVEQILLDLTI</sequence>